<evidence type="ECO:0000256" key="9">
    <source>
        <dbReference type="ARBA" id="ARBA00022490"/>
    </source>
</evidence>
<dbReference type="NCBIfam" id="TIGR01807">
    <property type="entry name" value="CM_P2"/>
    <property type="match status" value="1"/>
</dbReference>
<evidence type="ECO:0000256" key="18">
    <source>
        <dbReference type="ARBA" id="ARBA00047848"/>
    </source>
</evidence>
<name>A0ABT8F484_9BACT</name>
<keyword evidence="11" id="KW-0057">Aromatic amino acid biosynthesis</keyword>
<evidence type="ECO:0000256" key="2">
    <source>
        <dbReference type="ARBA" id="ARBA00002364"/>
    </source>
</evidence>
<dbReference type="InterPro" id="IPR010957">
    <property type="entry name" value="G/b/e-P-prot_chorismate_mutase"/>
</dbReference>
<keyword evidence="15" id="KW-0511">Multifunctional enzyme</keyword>
<dbReference type="NCBIfam" id="NF008865">
    <property type="entry name" value="PRK11898.1"/>
    <property type="match status" value="1"/>
</dbReference>
<keyword evidence="13" id="KW-0413">Isomerase</keyword>
<dbReference type="SUPFAM" id="SSF55021">
    <property type="entry name" value="ACT-like"/>
    <property type="match status" value="1"/>
</dbReference>
<evidence type="ECO:0000256" key="11">
    <source>
        <dbReference type="ARBA" id="ARBA00023141"/>
    </source>
</evidence>
<evidence type="ECO:0000256" key="16">
    <source>
        <dbReference type="ARBA" id="ARBA00031175"/>
    </source>
</evidence>
<comment type="caution">
    <text evidence="22">The sequence shown here is derived from an EMBL/GenBank/DDBJ whole genome shotgun (WGS) entry which is preliminary data.</text>
</comment>
<comment type="function">
    <text evidence="2">Catalyzes the Claisen rearrangement of chorismate to prephenate and the decarboxylation/dehydration of prephenate to phenylpyruvate.</text>
</comment>
<dbReference type="SMART" id="SM00830">
    <property type="entry name" value="CM_2"/>
    <property type="match status" value="1"/>
</dbReference>
<accession>A0ABT8F484</accession>
<sequence length="354" mass="39686">MTLDEIRAQIDAIDSSLLALLEQRMDWVKKVGDLKKSNQTLIYRPEREKAIIERLSTLSEGKLSPKAIEAIFLEIFAVSRHHEMPERVAYLGPEGSFTHQAAESRFGTLSDYVALPEIRSVFEAVSTERVRFGVVPIENNQAGSVVETIDCLSEFDLHIAAEHIMPIHFCLASNSEKIQDIKRIYSKDIAFRQCGKFLKEMFPPDITLVPVASTSQAVLQAKDDKHSAALCAPVAAKIHLVPILFENIEDSELNQTRFLILAKDFENQLSGNDTTSIIAKLPDTPGSLARFLDDFVQAGISLSKIESRPLKGQSGFSYQFIIDFEGHKEQNHVKALLKKHENHVKWLGSFVKSN</sequence>
<evidence type="ECO:0000256" key="7">
    <source>
        <dbReference type="ARBA" id="ARBA00013147"/>
    </source>
</evidence>
<dbReference type="EC" id="5.4.99.5" evidence="6"/>
<dbReference type="PANTHER" id="PTHR21022:SF19">
    <property type="entry name" value="PREPHENATE DEHYDRATASE-RELATED"/>
    <property type="match status" value="1"/>
</dbReference>
<evidence type="ECO:0000256" key="4">
    <source>
        <dbReference type="ARBA" id="ARBA00004741"/>
    </source>
</evidence>
<dbReference type="EC" id="4.2.1.51" evidence="7"/>
<dbReference type="SUPFAM" id="SSF53850">
    <property type="entry name" value="Periplasmic binding protein-like II"/>
    <property type="match status" value="1"/>
</dbReference>
<evidence type="ECO:0000256" key="6">
    <source>
        <dbReference type="ARBA" id="ARBA00012404"/>
    </source>
</evidence>
<evidence type="ECO:0000256" key="17">
    <source>
        <dbReference type="ARBA" id="ARBA00031520"/>
    </source>
</evidence>
<dbReference type="InterPro" id="IPR002912">
    <property type="entry name" value="ACT_dom"/>
</dbReference>
<dbReference type="PROSITE" id="PS00858">
    <property type="entry name" value="PREPHENATE_DEHYDR_2"/>
    <property type="match status" value="1"/>
</dbReference>
<dbReference type="Pfam" id="PF01842">
    <property type="entry name" value="ACT"/>
    <property type="match status" value="1"/>
</dbReference>
<evidence type="ECO:0000256" key="3">
    <source>
        <dbReference type="ARBA" id="ARBA00004496"/>
    </source>
</evidence>
<evidence type="ECO:0000256" key="12">
    <source>
        <dbReference type="ARBA" id="ARBA00023222"/>
    </source>
</evidence>
<dbReference type="PROSITE" id="PS51171">
    <property type="entry name" value="PREPHENATE_DEHYDR_3"/>
    <property type="match status" value="1"/>
</dbReference>
<dbReference type="EMBL" id="JAUHJS010000003">
    <property type="protein sequence ID" value="MDN4165283.1"/>
    <property type="molecule type" value="Genomic_DNA"/>
</dbReference>
<protein>
    <recommendedName>
        <fullName evidence="8">Bifunctional chorismate mutase/prephenate dehydratase</fullName>
        <ecNumber evidence="7">4.2.1.51</ecNumber>
        <ecNumber evidence="6">5.4.99.5</ecNumber>
    </recommendedName>
    <alternativeName>
        <fullName evidence="17">Chorismate mutase-prephenate dehydratase</fullName>
    </alternativeName>
    <alternativeName>
        <fullName evidence="16">p-protein</fullName>
    </alternativeName>
</protein>
<comment type="pathway">
    <text evidence="4">Amino-acid biosynthesis; L-phenylalanine biosynthesis; phenylpyruvate from prephenate: step 1/1.</text>
</comment>
<dbReference type="InterPro" id="IPR036979">
    <property type="entry name" value="CM_dom_sf"/>
</dbReference>
<evidence type="ECO:0000259" key="20">
    <source>
        <dbReference type="PROSITE" id="PS51171"/>
    </source>
</evidence>
<dbReference type="InterPro" id="IPR036263">
    <property type="entry name" value="Chorismate_II_sf"/>
</dbReference>
<comment type="subcellular location">
    <subcellularLocation>
        <location evidence="3">Cytoplasm</location>
    </subcellularLocation>
</comment>
<evidence type="ECO:0000256" key="10">
    <source>
        <dbReference type="ARBA" id="ARBA00022605"/>
    </source>
</evidence>
<evidence type="ECO:0000313" key="23">
    <source>
        <dbReference type="Proteomes" id="UP001168552"/>
    </source>
</evidence>
<evidence type="ECO:0000256" key="8">
    <source>
        <dbReference type="ARBA" id="ARBA00014401"/>
    </source>
</evidence>
<dbReference type="InterPro" id="IPR045865">
    <property type="entry name" value="ACT-like_dom_sf"/>
</dbReference>
<dbReference type="Gene3D" id="3.30.70.260">
    <property type="match status" value="1"/>
</dbReference>
<organism evidence="22 23">
    <name type="scientific">Shiella aurantiaca</name>
    <dbReference type="NCBI Taxonomy" id="3058365"/>
    <lineage>
        <taxon>Bacteria</taxon>
        <taxon>Pseudomonadati</taxon>
        <taxon>Bacteroidota</taxon>
        <taxon>Cytophagia</taxon>
        <taxon>Cytophagales</taxon>
        <taxon>Shiellaceae</taxon>
        <taxon>Shiella</taxon>
    </lineage>
</organism>
<feature type="domain" description="Prephenate dehydratase" evidence="20">
    <location>
        <begin position="87"/>
        <end position="263"/>
    </location>
</feature>
<dbReference type="InterPro" id="IPR001086">
    <property type="entry name" value="Preph_deHydtase"/>
</dbReference>
<keyword evidence="14 22" id="KW-0456">Lyase</keyword>
<dbReference type="GO" id="GO:0004664">
    <property type="term" value="F:prephenate dehydratase activity"/>
    <property type="evidence" value="ECO:0007669"/>
    <property type="project" value="UniProtKB-EC"/>
</dbReference>
<feature type="domain" description="ACT" evidence="21">
    <location>
        <begin position="276"/>
        <end position="354"/>
    </location>
</feature>
<dbReference type="SUPFAM" id="SSF48600">
    <property type="entry name" value="Chorismate mutase II"/>
    <property type="match status" value="1"/>
</dbReference>
<dbReference type="RefSeq" id="WP_320004005.1">
    <property type="nucleotide sequence ID" value="NZ_JAUHJS010000003.1"/>
</dbReference>
<comment type="catalytic activity">
    <reaction evidence="1">
        <text>chorismate = prephenate</text>
        <dbReference type="Rhea" id="RHEA:13897"/>
        <dbReference type="ChEBI" id="CHEBI:29748"/>
        <dbReference type="ChEBI" id="CHEBI:29934"/>
        <dbReference type="EC" id="5.4.99.5"/>
    </reaction>
</comment>
<dbReference type="InterPro" id="IPR008242">
    <property type="entry name" value="Chor_mutase/pphenate_deHydtase"/>
</dbReference>
<evidence type="ECO:0000259" key="21">
    <source>
        <dbReference type="PROSITE" id="PS51671"/>
    </source>
</evidence>
<keyword evidence="10" id="KW-0028">Amino-acid biosynthesis</keyword>
<evidence type="ECO:0000256" key="1">
    <source>
        <dbReference type="ARBA" id="ARBA00000824"/>
    </source>
</evidence>
<keyword evidence="23" id="KW-1185">Reference proteome</keyword>
<dbReference type="Gene3D" id="1.20.59.10">
    <property type="entry name" value="Chorismate mutase"/>
    <property type="match status" value="1"/>
</dbReference>
<evidence type="ECO:0000313" key="22">
    <source>
        <dbReference type="EMBL" id="MDN4165283.1"/>
    </source>
</evidence>
<dbReference type="PIRSF" id="PIRSF001500">
    <property type="entry name" value="Chor_mut_pdt_Ppr"/>
    <property type="match status" value="1"/>
</dbReference>
<reference evidence="22" key="1">
    <citation type="submission" date="2023-06" db="EMBL/GenBank/DDBJ databases">
        <title>Cytophagales bacterium Strain LB-30, isolated from soil.</title>
        <authorList>
            <person name="Liu B."/>
        </authorList>
    </citation>
    <scope>NUCLEOTIDE SEQUENCE</scope>
    <source>
        <strain evidence="22">LB-30</strain>
    </source>
</reference>
<comment type="pathway">
    <text evidence="5">Metabolic intermediate biosynthesis; prephenate biosynthesis; prephenate from chorismate: step 1/1.</text>
</comment>
<evidence type="ECO:0000256" key="13">
    <source>
        <dbReference type="ARBA" id="ARBA00023235"/>
    </source>
</evidence>
<evidence type="ECO:0000256" key="14">
    <source>
        <dbReference type="ARBA" id="ARBA00023239"/>
    </source>
</evidence>
<dbReference type="Proteomes" id="UP001168552">
    <property type="component" value="Unassembled WGS sequence"/>
</dbReference>
<dbReference type="CDD" id="cd13630">
    <property type="entry name" value="PBP2_PDT_1"/>
    <property type="match status" value="1"/>
</dbReference>
<dbReference type="PANTHER" id="PTHR21022">
    <property type="entry name" value="PREPHENATE DEHYDRATASE P PROTEIN"/>
    <property type="match status" value="1"/>
</dbReference>
<evidence type="ECO:0000256" key="5">
    <source>
        <dbReference type="ARBA" id="ARBA00004817"/>
    </source>
</evidence>
<dbReference type="PROSITE" id="PS51168">
    <property type="entry name" value="CHORISMATE_MUT_2"/>
    <property type="match status" value="1"/>
</dbReference>
<evidence type="ECO:0000256" key="15">
    <source>
        <dbReference type="ARBA" id="ARBA00023268"/>
    </source>
</evidence>
<dbReference type="CDD" id="cd04905">
    <property type="entry name" value="ACT_CM-PDT"/>
    <property type="match status" value="1"/>
</dbReference>
<dbReference type="InterPro" id="IPR018528">
    <property type="entry name" value="Preph_deHydtase_CS"/>
</dbReference>
<keyword evidence="12" id="KW-0584">Phenylalanine biosynthesis</keyword>
<keyword evidence="9" id="KW-0963">Cytoplasm</keyword>
<dbReference type="Pfam" id="PF01817">
    <property type="entry name" value="CM_2"/>
    <property type="match status" value="1"/>
</dbReference>
<dbReference type="Pfam" id="PF00800">
    <property type="entry name" value="PDT"/>
    <property type="match status" value="1"/>
</dbReference>
<dbReference type="Gene3D" id="3.40.190.10">
    <property type="entry name" value="Periplasmic binding protein-like II"/>
    <property type="match status" value="2"/>
</dbReference>
<dbReference type="PROSITE" id="PS51671">
    <property type="entry name" value="ACT"/>
    <property type="match status" value="1"/>
</dbReference>
<dbReference type="InterPro" id="IPR002701">
    <property type="entry name" value="CM_II_prokaryot"/>
</dbReference>
<comment type="catalytic activity">
    <reaction evidence="18">
        <text>prephenate + H(+) = 3-phenylpyruvate + CO2 + H2O</text>
        <dbReference type="Rhea" id="RHEA:21648"/>
        <dbReference type="ChEBI" id="CHEBI:15377"/>
        <dbReference type="ChEBI" id="CHEBI:15378"/>
        <dbReference type="ChEBI" id="CHEBI:16526"/>
        <dbReference type="ChEBI" id="CHEBI:18005"/>
        <dbReference type="ChEBI" id="CHEBI:29934"/>
        <dbReference type="EC" id="4.2.1.51"/>
    </reaction>
</comment>
<evidence type="ECO:0000259" key="19">
    <source>
        <dbReference type="PROSITE" id="PS51168"/>
    </source>
</evidence>
<gene>
    <name evidence="22" type="primary">pheA</name>
    <name evidence="22" type="ORF">QWY31_07210</name>
</gene>
<proteinExistence type="predicted"/>
<feature type="domain" description="Chorismate mutase" evidence="19">
    <location>
        <begin position="1"/>
        <end position="87"/>
    </location>
</feature>